<feature type="compositionally biased region" description="Polar residues" evidence="1">
    <location>
        <begin position="1"/>
        <end position="12"/>
    </location>
</feature>
<dbReference type="AlphaFoldDB" id="F8PBD8"/>
<accession>F8PBD8</accession>
<dbReference type="RefSeq" id="XP_007323711.1">
    <property type="nucleotide sequence ID" value="XM_007323649.1"/>
</dbReference>
<dbReference type="GeneID" id="18821308"/>
<dbReference type="KEGG" id="sla:SERLADRAFT_479149"/>
<dbReference type="Proteomes" id="UP000008064">
    <property type="component" value="Unassembled WGS sequence"/>
</dbReference>
<evidence type="ECO:0000256" key="1">
    <source>
        <dbReference type="SAM" id="MobiDB-lite"/>
    </source>
</evidence>
<sequence length="172" mass="18430">MESSTFNASLIQPSLRPFPGSTPRSTECDPRLPGITGSVTSNHPPMRTRPLSSSALQLSRTGNRVWHGSTTEPCPPNYSSSQPSFRPSSVVPSFRTAESDMPAGTTESDLPAYSSVAARSRRSSAAPSYSTRPNTIVEPNLVLDPVPALPRMPSITLPYGDGRQIGWSSETI</sequence>
<evidence type="ECO:0000313" key="2">
    <source>
        <dbReference type="EMBL" id="EGO19578.1"/>
    </source>
</evidence>
<name>F8PBD8_SERL9</name>
<dbReference type="HOGENOM" id="CLU_1556196_0_0_1"/>
<dbReference type="EMBL" id="GL945443">
    <property type="protein sequence ID" value="EGO19578.1"/>
    <property type="molecule type" value="Genomic_DNA"/>
</dbReference>
<feature type="compositionally biased region" description="Polar residues" evidence="1">
    <location>
        <begin position="50"/>
        <end position="72"/>
    </location>
</feature>
<reference evidence="2" key="1">
    <citation type="submission" date="2011-04" db="EMBL/GenBank/DDBJ databases">
        <title>Evolution of plant cell wall degrading machinery underlies the functional diversity of forest fungi.</title>
        <authorList>
            <consortium name="US DOE Joint Genome Institute (JGI-PGF)"/>
            <person name="Eastwood D.C."/>
            <person name="Floudas D."/>
            <person name="Binder M."/>
            <person name="Majcherczyk A."/>
            <person name="Schneider P."/>
            <person name="Aerts A."/>
            <person name="Asiegbu F.O."/>
            <person name="Baker S.E."/>
            <person name="Barry K."/>
            <person name="Bendiksby M."/>
            <person name="Blumentritt M."/>
            <person name="Coutinho P.M."/>
            <person name="Cullen D."/>
            <person name="Cullen D."/>
            <person name="Gathman A."/>
            <person name="Goodell B."/>
            <person name="Henrissat B."/>
            <person name="Ihrmark K."/>
            <person name="Kauserud H."/>
            <person name="Kohler A."/>
            <person name="LaButti K."/>
            <person name="Lapidus A."/>
            <person name="Lavin J.L."/>
            <person name="Lee Y.-H."/>
            <person name="Lindquist E."/>
            <person name="Lilly W."/>
            <person name="Lucas S."/>
            <person name="Morin E."/>
            <person name="Murat C."/>
            <person name="Oguiza J.A."/>
            <person name="Park J."/>
            <person name="Pisabarro A.G."/>
            <person name="Riley R."/>
            <person name="Rosling A."/>
            <person name="Salamov A."/>
            <person name="Schmidt O."/>
            <person name="Schmutz J."/>
            <person name="Skrede I."/>
            <person name="Stenlid J."/>
            <person name="Wiebenga A."/>
            <person name="Xie X."/>
            <person name="Kues U."/>
            <person name="Hibbett D.S."/>
            <person name="Hoffmeister D."/>
            <person name="Hogberg N."/>
            <person name="Martin F."/>
            <person name="Grigoriev I.V."/>
            <person name="Watkinson S.C."/>
        </authorList>
    </citation>
    <scope>NUCLEOTIDE SEQUENCE</scope>
    <source>
        <strain evidence="2">S7.9</strain>
    </source>
</reference>
<feature type="compositionally biased region" description="Low complexity" evidence="1">
    <location>
        <begin position="79"/>
        <end position="95"/>
    </location>
</feature>
<gene>
    <name evidence="2" type="ORF">SERLADRAFT_479149</name>
</gene>
<proteinExistence type="predicted"/>
<protein>
    <submittedName>
        <fullName evidence="2">Uncharacterized protein</fullName>
    </submittedName>
</protein>
<feature type="region of interest" description="Disordered" evidence="1">
    <location>
        <begin position="1"/>
        <end position="116"/>
    </location>
</feature>
<organism>
    <name type="scientific">Serpula lacrymans var. lacrymans (strain S7.9)</name>
    <name type="common">Dry rot fungus</name>
    <dbReference type="NCBI Taxonomy" id="578457"/>
    <lineage>
        <taxon>Eukaryota</taxon>
        <taxon>Fungi</taxon>
        <taxon>Dikarya</taxon>
        <taxon>Basidiomycota</taxon>
        <taxon>Agaricomycotina</taxon>
        <taxon>Agaricomycetes</taxon>
        <taxon>Agaricomycetidae</taxon>
        <taxon>Boletales</taxon>
        <taxon>Coniophorineae</taxon>
        <taxon>Serpulaceae</taxon>
        <taxon>Serpula</taxon>
    </lineage>
</organism>